<accession>A0ABS9S413</accession>
<keyword evidence="2" id="KW-0472">Membrane</keyword>
<evidence type="ECO:0000256" key="2">
    <source>
        <dbReference type="SAM" id="Phobius"/>
    </source>
</evidence>
<feature type="transmembrane region" description="Helical" evidence="2">
    <location>
        <begin position="135"/>
        <end position="152"/>
    </location>
</feature>
<evidence type="ECO:0000313" key="5">
    <source>
        <dbReference type="Proteomes" id="UP001320609"/>
    </source>
</evidence>
<feature type="transmembrane region" description="Helical" evidence="2">
    <location>
        <begin position="111"/>
        <end position="128"/>
    </location>
</feature>
<evidence type="ECO:0000259" key="3">
    <source>
        <dbReference type="Pfam" id="PF06808"/>
    </source>
</evidence>
<keyword evidence="1" id="KW-0813">Transport</keyword>
<feature type="transmembrane region" description="Helical" evidence="2">
    <location>
        <begin position="539"/>
        <end position="556"/>
    </location>
</feature>
<feature type="transmembrane region" description="Helical" evidence="2">
    <location>
        <begin position="442"/>
        <end position="466"/>
    </location>
</feature>
<evidence type="ECO:0000313" key="4">
    <source>
        <dbReference type="EMBL" id="MCH4810839.1"/>
    </source>
</evidence>
<feature type="transmembrane region" description="Helical" evidence="2">
    <location>
        <begin position="320"/>
        <end position="339"/>
    </location>
</feature>
<comment type="subcellular location">
    <subcellularLocation>
        <location evidence="1">Cell inner membrane</location>
        <topology evidence="1">Multi-pass membrane protein</topology>
    </subcellularLocation>
</comment>
<dbReference type="InterPro" id="IPR011853">
    <property type="entry name" value="TRAP_DctM-Dct_fused"/>
</dbReference>
<keyword evidence="5" id="KW-1185">Reference proteome</keyword>
<feature type="transmembrane region" description="Helical" evidence="2">
    <location>
        <begin position="78"/>
        <end position="99"/>
    </location>
</feature>
<dbReference type="Pfam" id="PF06808">
    <property type="entry name" value="DctM"/>
    <property type="match status" value="1"/>
</dbReference>
<comment type="function">
    <text evidence="1">Part of the tripartite ATP-independent periplasmic (TRAP) transport system.</text>
</comment>
<comment type="caution">
    <text evidence="4">The sequence shown here is derived from an EMBL/GenBank/DDBJ whole genome shotgun (WGS) entry which is preliminary data.</text>
</comment>
<dbReference type="InterPro" id="IPR010656">
    <property type="entry name" value="DctM"/>
</dbReference>
<feature type="transmembrane region" description="Helical" evidence="2">
    <location>
        <begin position="568"/>
        <end position="587"/>
    </location>
</feature>
<feature type="transmembrane region" description="Helical" evidence="2">
    <location>
        <begin position="239"/>
        <end position="266"/>
    </location>
</feature>
<keyword evidence="2" id="KW-1133">Transmembrane helix</keyword>
<feature type="transmembrane region" description="Helical" evidence="2">
    <location>
        <begin position="190"/>
        <end position="212"/>
    </location>
</feature>
<feature type="transmembrane region" description="Helical" evidence="2">
    <location>
        <begin position="385"/>
        <end position="408"/>
    </location>
</feature>
<evidence type="ECO:0000256" key="1">
    <source>
        <dbReference type="RuleBase" id="RU369079"/>
    </source>
</evidence>
<proteinExistence type="predicted"/>
<feature type="transmembrane region" description="Helical" evidence="2">
    <location>
        <begin position="53"/>
        <end position="71"/>
    </location>
</feature>
<name>A0ABS9S413_9GAMM</name>
<dbReference type="RefSeq" id="WP_240717120.1">
    <property type="nucleotide sequence ID" value="NZ_JAKVTW010000002.1"/>
</dbReference>
<organism evidence="4 5">
    <name type="scientific">Vreelandella neptunia</name>
    <dbReference type="NCBI Taxonomy" id="115551"/>
    <lineage>
        <taxon>Bacteria</taxon>
        <taxon>Pseudomonadati</taxon>
        <taxon>Pseudomonadota</taxon>
        <taxon>Gammaproteobacteria</taxon>
        <taxon>Oceanospirillales</taxon>
        <taxon>Halomonadaceae</taxon>
        <taxon>Vreelandella</taxon>
    </lineage>
</organism>
<keyword evidence="1" id="KW-0997">Cell inner membrane</keyword>
<feature type="domain" description="TRAP C4-dicarboxylate transport system permease DctM subunit" evidence="3">
    <location>
        <begin position="123"/>
        <end position="584"/>
    </location>
</feature>
<feature type="transmembrane region" description="Helical" evidence="2">
    <location>
        <begin position="472"/>
        <end position="494"/>
    </location>
</feature>
<keyword evidence="2" id="KW-0812">Transmembrane</keyword>
<feature type="transmembrane region" description="Helical" evidence="2">
    <location>
        <begin position="593"/>
        <end position="615"/>
    </location>
</feature>
<sequence>MNESKQPPTMMPGGNVIQPRMVLWSITIVAVGLSLFQLYSAGIQPLGLFYQRSIHLALIMMLAFLMFPAFGPTRKRGVLGWGLDVVFLAGAVLTGGYLVFNLDEIFSRAGFWSDTDILVACIATVTVLEASRRAVGFGMTVIGLLAIVYAFAGPRGELPWLGEWMPGILEHRGYTIDRVAGQLYLGQEGIFGLPLGVAATYIFIFVLFGAFLECTGAGKFFIDMAYAATGRQRGGPAKAAVLASAGMGSISGSAIANVVTTGAFTIPLMKRLGYKAKQAGGIEAAASTGGQIMPPLMGAGAFLIAEYTNTPYLDIVKVSILPAIMYFATVYLFVHIIALKQGMQGLPKDELPQMRQVMKDGWHFLLPLAVLVWLLAMSMSPMRVGYYAVVTMVAVAVIRYALWFFFVAPRQGQPVTASATKNMLSAGVGKLIEGLELGARNAVAVSMACAVAGIIVGVVGLTGLGLKFSSMMLAFSGGNILLALLMVLLASLILGMGLPVTASYIVLIVLVGPALTQEFGIPLLVAHLVVFWYSQDSNVTPPIALAGFAGAAIAGSKPMETSFQAWKFAKGLYLIPLFMVFNPEIIMGGPVPVVIWNGVIAILALGAFAAALEGYLFTRMSWLPRIAITAAICGVFYPNLLTEIAGVVVMIIAIGANWLASKREASATPVSG</sequence>
<dbReference type="Proteomes" id="UP001320609">
    <property type="component" value="Unassembled WGS sequence"/>
</dbReference>
<feature type="transmembrane region" description="Helical" evidence="2">
    <location>
        <begin position="21"/>
        <end position="41"/>
    </location>
</feature>
<dbReference type="NCBIfam" id="TIGR02123">
    <property type="entry name" value="TRAP_fused"/>
    <property type="match status" value="1"/>
</dbReference>
<dbReference type="EMBL" id="JAKVTW010000002">
    <property type="protein sequence ID" value="MCH4810839.1"/>
    <property type="molecule type" value="Genomic_DNA"/>
</dbReference>
<keyword evidence="1" id="KW-1003">Cell membrane</keyword>
<feature type="transmembrane region" description="Helical" evidence="2">
    <location>
        <begin position="360"/>
        <end position="379"/>
    </location>
</feature>
<dbReference type="PANTHER" id="PTHR43849">
    <property type="entry name" value="BLL3936 PROTEIN"/>
    <property type="match status" value="1"/>
</dbReference>
<protein>
    <submittedName>
        <fullName evidence="4">TRAP transporter permease</fullName>
    </submittedName>
</protein>
<reference evidence="4 5" key="1">
    <citation type="submission" date="2022-03" db="EMBL/GenBank/DDBJ databases">
        <title>Genomic signatures underlying metal tolerance in selected Arctic bacterial isolates.</title>
        <authorList>
            <person name="Thomas F.A."/>
            <person name="Venkatachalam S."/>
            <person name="Krishnan K.P."/>
        </authorList>
    </citation>
    <scope>NUCLEOTIDE SEQUENCE [LARGE SCALE GENOMIC DNA]</scope>
    <source>
        <strain evidence="4 5">HM116</strain>
    </source>
</reference>
<gene>
    <name evidence="4" type="ORF">MLE19_05795</name>
</gene>
<dbReference type="PANTHER" id="PTHR43849:SF2">
    <property type="entry name" value="BLL3936 PROTEIN"/>
    <property type="match status" value="1"/>
</dbReference>
<feature type="transmembrane region" description="Helical" evidence="2">
    <location>
        <begin position="506"/>
        <end position="533"/>
    </location>
</feature>